<keyword evidence="6 7" id="KW-0030">Aminoacyl-tRNA synthetase</keyword>
<evidence type="ECO:0000256" key="2">
    <source>
        <dbReference type="ARBA" id="ARBA00022723"/>
    </source>
</evidence>
<keyword evidence="10" id="KW-1185">Reference proteome</keyword>
<dbReference type="RefSeq" id="WP_091650523.1">
    <property type="nucleotide sequence ID" value="NZ_FOVW01000002.1"/>
</dbReference>
<dbReference type="SUPFAM" id="SSF52374">
    <property type="entry name" value="Nucleotidylyl transferase"/>
    <property type="match status" value="1"/>
</dbReference>
<dbReference type="Proteomes" id="UP000199564">
    <property type="component" value="Unassembled WGS sequence"/>
</dbReference>
<keyword evidence="5 7" id="KW-0067">ATP-binding</keyword>
<proteinExistence type="inferred from homology"/>
<dbReference type="PANTHER" id="PTHR43311:SF1">
    <property type="entry name" value="GLUTAMYL-Q TRNA(ASP) SYNTHETASE"/>
    <property type="match status" value="1"/>
</dbReference>
<evidence type="ECO:0000259" key="8">
    <source>
        <dbReference type="Pfam" id="PF00749"/>
    </source>
</evidence>
<evidence type="ECO:0000313" key="10">
    <source>
        <dbReference type="Proteomes" id="UP000199564"/>
    </source>
</evidence>
<dbReference type="EMBL" id="FOVW01000002">
    <property type="protein sequence ID" value="SFN87485.1"/>
    <property type="molecule type" value="Genomic_DNA"/>
</dbReference>
<dbReference type="InterPro" id="IPR001412">
    <property type="entry name" value="aa-tRNA-synth_I_CS"/>
</dbReference>
<dbReference type="GO" id="GO:0006424">
    <property type="term" value="P:glutamyl-tRNA aminoacylation"/>
    <property type="evidence" value="ECO:0007669"/>
    <property type="project" value="TreeGrafter"/>
</dbReference>
<dbReference type="AlphaFoldDB" id="A0A1I5CKE9"/>
<evidence type="ECO:0000256" key="4">
    <source>
        <dbReference type="ARBA" id="ARBA00022833"/>
    </source>
</evidence>
<dbReference type="PANTHER" id="PTHR43311">
    <property type="entry name" value="GLUTAMATE--TRNA LIGASE"/>
    <property type="match status" value="1"/>
</dbReference>
<evidence type="ECO:0000256" key="5">
    <source>
        <dbReference type="ARBA" id="ARBA00022840"/>
    </source>
</evidence>
<keyword evidence="7" id="KW-0648">Protein biosynthesis</keyword>
<dbReference type="InterPro" id="IPR049940">
    <property type="entry name" value="GluQ/Sye"/>
</dbReference>
<dbReference type="InterPro" id="IPR020058">
    <property type="entry name" value="Glu/Gln-tRNA-synth_Ib_cat-dom"/>
</dbReference>
<dbReference type="PRINTS" id="PR00987">
    <property type="entry name" value="TRNASYNTHGLU"/>
</dbReference>
<dbReference type="Gene3D" id="3.40.50.620">
    <property type="entry name" value="HUPs"/>
    <property type="match status" value="1"/>
</dbReference>
<organism evidence="9 10">
    <name type="scientific">Algoriphagus ornithinivorans</name>
    <dbReference type="NCBI Taxonomy" id="226506"/>
    <lineage>
        <taxon>Bacteria</taxon>
        <taxon>Pseudomonadati</taxon>
        <taxon>Bacteroidota</taxon>
        <taxon>Cytophagia</taxon>
        <taxon>Cytophagales</taxon>
        <taxon>Cyclobacteriaceae</taxon>
        <taxon>Algoriphagus</taxon>
    </lineage>
</organism>
<dbReference type="GO" id="GO:0005829">
    <property type="term" value="C:cytosol"/>
    <property type="evidence" value="ECO:0007669"/>
    <property type="project" value="TreeGrafter"/>
</dbReference>
<dbReference type="STRING" id="226506.SAMN04488519_102304"/>
<reference evidence="10" key="1">
    <citation type="submission" date="2016-10" db="EMBL/GenBank/DDBJ databases">
        <authorList>
            <person name="Varghese N."/>
            <person name="Submissions S."/>
        </authorList>
    </citation>
    <scope>NUCLEOTIDE SEQUENCE [LARGE SCALE GENOMIC DNA]</scope>
    <source>
        <strain evidence="10">DSM 15282</strain>
    </source>
</reference>
<gene>
    <name evidence="9" type="ORF">SAMN04488519_102304</name>
</gene>
<dbReference type="Pfam" id="PF00749">
    <property type="entry name" value="tRNA-synt_1c"/>
    <property type="match status" value="1"/>
</dbReference>
<keyword evidence="2" id="KW-0479">Metal-binding</keyword>
<keyword evidence="1 7" id="KW-0436">Ligase</keyword>
<evidence type="ECO:0000313" key="9">
    <source>
        <dbReference type="EMBL" id="SFN87485.1"/>
    </source>
</evidence>
<dbReference type="GO" id="GO:0004818">
    <property type="term" value="F:glutamate-tRNA ligase activity"/>
    <property type="evidence" value="ECO:0007669"/>
    <property type="project" value="TreeGrafter"/>
</dbReference>
<dbReference type="InterPro" id="IPR000924">
    <property type="entry name" value="Glu/Gln-tRNA-synth"/>
</dbReference>
<comment type="similarity">
    <text evidence="7">Belongs to the class-I aminoacyl-tRNA synthetase family.</text>
</comment>
<dbReference type="PROSITE" id="PS00178">
    <property type="entry name" value="AA_TRNA_LIGASE_I"/>
    <property type="match status" value="1"/>
</dbReference>
<protein>
    <submittedName>
        <fullName evidence="9">Glutamyl-tRNA synthetase</fullName>
    </submittedName>
</protein>
<dbReference type="GO" id="GO:0005524">
    <property type="term" value="F:ATP binding"/>
    <property type="evidence" value="ECO:0007669"/>
    <property type="project" value="UniProtKB-KW"/>
</dbReference>
<evidence type="ECO:0000256" key="1">
    <source>
        <dbReference type="ARBA" id="ARBA00022598"/>
    </source>
</evidence>
<feature type="domain" description="Glutamyl/glutaminyl-tRNA synthetase class Ib catalytic" evidence="8">
    <location>
        <begin position="4"/>
        <end position="267"/>
    </location>
</feature>
<evidence type="ECO:0000256" key="3">
    <source>
        <dbReference type="ARBA" id="ARBA00022741"/>
    </source>
</evidence>
<evidence type="ECO:0000256" key="7">
    <source>
        <dbReference type="RuleBase" id="RU363037"/>
    </source>
</evidence>
<sequence>MNQLLTRIAPTPSGYLHLGNAYSFLVTKAIAEKFGAKILLRIDDLDRDRFREEYVQDIFDCLDFLEINIDQGPRNLQDFHQEWSQIHRFGLYEQALDKLRVDKKVFACTCSRKKISQLDSSGYYLGHCLDRKIPLQRPEVAWRLDTLDADLIKLKDIQDRIHYEVIPEDVAFFVVRKKDRLPSYQLTSLIDDIHFGVNLIVRGKDLYSSSIAQTYLAEQLNLSAFQESRFFHHDLMKGPKKKKLSKTDGATSIKQLREDGKALNQVIELIGDYLGKPFQNYDDIKKTIS</sequence>
<name>A0A1I5CKE9_9BACT</name>
<keyword evidence="4" id="KW-0862">Zinc</keyword>
<keyword evidence="3 7" id="KW-0547">Nucleotide-binding</keyword>
<accession>A0A1I5CKE9</accession>
<dbReference type="InterPro" id="IPR014729">
    <property type="entry name" value="Rossmann-like_a/b/a_fold"/>
</dbReference>
<evidence type="ECO:0000256" key="6">
    <source>
        <dbReference type="ARBA" id="ARBA00023146"/>
    </source>
</evidence>